<protein>
    <recommendedName>
        <fullName evidence="4">HIT domain-containing protein</fullName>
    </recommendedName>
</protein>
<keyword evidence="2" id="KW-0378">Hydrolase</keyword>
<accession>A0A067CVK3</accession>
<dbReference type="KEGG" id="spar:SPRG_04457"/>
<dbReference type="GeneID" id="24126900"/>
<dbReference type="PROSITE" id="PS51084">
    <property type="entry name" value="HIT_2"/>
    <property type="match status" value="1"/>
</dbReference>
<evidence type="ECO:0000256" key="1">
    <source>
        <dbReference type="ARBA" id="ARBA00022741"/>
    </source>
</evidence>
<dbReference type="GO" id="GO:0016787">
    <property type="term" value="F:hydrolase activity"/>
    <property type="evidence" value="ECO:0007669"/>
    <property type="project" value="UniProtKB-KW"/>
</dbReference>
<dbReference type="Gene3D" id="3.30.428.10">
    <property type="entry name" value="HIT-like"/>
    <property type="match status" value="1"/>
</dbReference>
<evidence type="ECO:0000313" key="5">
    <source>
        <dbReference type="EMBL" id="KDO30556.1"/>
    </source>
</evidence>
<dbReference type="InterPro" id="IPR036265">
    <property type="entry name" value="HIT-like_sf"/>
</dbReference>
<dbReference type="PANTHER" id="PTHR12486">
    <property type="entry name" value="APRATAXIN-RELATED"/>
    <property type="match status" value="1"/>
</dbReference>
<evidence type="ECO:0000256" key="2">
    <source>
        <dbReference type="ARBA" id="ARBA00022801"/>
    </source>
</evidence>
<reference evidence="5 6" key="1">
    <citation type="journal article" date="2013" name="PLoS Genet.">
        <title>Distinctive expansion of potential virulence genes in the genome of the oomycete fish pathogen Saprolegnia parasitica.</title>
        <authorList>
            <person name="Jiang R.H."/>
            <person name="de Bruijn I."/>
            <person name="Haas B.J."/>
            <person name="Belmonte R."/>
            <person name="Lobach L."/>
            <person name="Christie J."/>
            <person name="van den Ackerveken G."/>
            <person name="Bottin A."/>
            <person name="Bulone V."/>
            <person name="Diaz-Moreno S.M."/>
            <person name="Dumas B."/>
            <person name="Fan L."/>
            <person name="Gaulin E."/>
            <person name="Govers F."/>
            <person name="Grenville-Briggs L.J."/>
            <person name="Horner N.R."/>
            <person name="Levin J.Z."/>
            <person name="Mammella M."/>
            <person name="Meijer H.J."/>
            <person name="Morris P."/>
            <person name="Nusbaum C."/>
            <person name="Oome S."/>
            <person name="Phillips A.J."/>
            <person name="van Rooyen D."/>
            <person name="Rzeszutek E."/>
            <person name="Saraiva M."/>
            <person name="Secombes C.J."/>
            <person name="Seidl M.F."/>
            <person name="Snel B."/>
            <person name="Stassen J.H."/>
            <person name="Sykes S."/>
            <person name="Tripathy S."/>
            <person name="van den Berg H."/>
            <person name="Vega-Arreguin J.C."/>
            <person name="Wawra S."/>
            <person name="Young S.K."/>
            <person name="Zeng Q."/>
            <person name="Dieguez-Uribeondo J."/>
            <person name="Russ C."/>
            <person name="Tyler B.M."/>
            <person name="van West P."/>
        </authorList>
    </citation>
    <scope>NUCLEOTIDE SEQUENCE [LARGE SCALE GENOMIC DNA]</scope>
    <source>
        <strain evidence="5 6">CBS 223.65</strain>
    </source>
</reference>
<dbReference type="Pfam" id="PF11969">
    <property type="entry name" value="DcpS_C"/>
    <property type="match status" value="1"/>
</dbReference>
<dbReference type="InterPro" id="IPR011146">
    <property type="entry name" value="HIT-like"/>
</dbReference>
<evidence type="ECO:0000256" key="3">
    <source>
        <dbReference type="PROSITE-ProRule" id="PRU00464"/>
    </source>
</evidence>
<keyword evidence="6" id="KW-1185">Reference proteome</keyword>
<proteinExistence type="predicted"/>
<dbReference type="OMA" id="CKFCHIV"/>
<name>A0A067CVK3_SAPPC</name>
<keyword evidence="1" id="KW-0547">Nucleotide-binding</keyword>
<dbReference type="EMBL" id="KK583201">
    <property type="protein sequence ID" value="KDO30556.1"/>
    <property type="molecule type" value="Genomic_DNA"/>
</dbReference>
<dbReference type="PANTHER" id="PTHR12486:SF5">
    <property type="entry name" value="ADENOSINE 5'-MONOPHOSPHORAMIDASE HINT3"/>
    <property type="match status" value="1"/>
</dbReference>
<organism evidence="5 6">
    <name type="scientific">Saprolegnia parasitica (strain CBS 223.65)</name>
    <dbReference type="NCBI Taxonomy" id="695850"/>
    <lineage>
        <taxon>Eukaryota</taxon>
        <taxon>Sar</taxon>
        <taxon>Stramenopiles</taxon>
        <taxon>Oomycota</taxon>
        <taxon>Saprolegniomycetes</taxon>
        <taxon>Saprolegniales</taxon>
        <taxon>Saprolegniaceae</taxon>
        <taxon>Saprolegnia</taxon>
    </lineage>
</organism>
<dbReference type="VEuPathDB" id="FungiDB:SPRG_04457"/>
<dbReference type="AlphaFoldDB" id="A0A067CVK3"/>
<evidence type="ECO:0000259" key="4">
    <source>
        <dbReference type="PROSITE" id="PS51084"/>
    </source>
</evidence>
<dbReference type="OrthoDB" id="1915375at2759"/>
<evidence type="ECO:0000313" key="6">
    <source>
        <dbReference type="Proteomes" id="UP000030745"/>
    </source>
</evidence>
<dbReference type="Proteomes" id="UP000030745">
    <property type="component" value="Unassembled WGS sequence"/>
</dbReference>
<dbReference type="SUPFAM" id="SSF54197">
    <property type="entry name" value="HIT-like"/>
    <property type="match status" value="1"/>
</dbReference>
<dbReference type="GO" id="GO:0000166">
    <property type="term" value="F:nucleotide binding"/>
    <property type="evidence" value="ECO:0007669"/>
    <property type="project" value="UniProtKB-KW"/>
</dbReference>
<dbReference type="STRING" id="695850.A0A067CVK3"/>
<feature type="short sequence motif" description="Histidine triad motif" evidence="3">
    <location>
        <begin position="145"/>
        <end position="149"/>
    </location>
</feature>
<feature type="domain" description="HIT" evidence="4">
    <location>
        <begin position="52"/>
        <end position="164"/>
    </location>
</feature>
<gene>
    <name evidence="5" type="ORF">SPRG_04457</name>
</gene>
<sequence length="245" mass="27270">MLRMSDSVVLLEPPAAAASSRVIVVNAKELGGDYVKKGVAYAATNRDVLCCKFCHIVATCSDDVLYDEEHISVFRPLHPASASHILVVPKHHLRNINHLTSAHLALLARMKDVARHVLAQLGHYRGRDADLHLAFHSPPFNSIDHVHMHAMVKARKTALGCVKYKTGTWWCRSYKYVVNRLQSKKASTASTTNATTTTISNKPRARSFHGSTELTSYLQLCDSSHRKFGTYPSLDTERLDPIESI</sequence>
<dbReference type="RefSeq" id="XP_012198771.1">
    <property type="nucleotide sequence ID" value="XM_012343381.1"/>
</dbReference>